<dbReference type="GO" id="GO:0008171">
    <property type="term" value="F:O-methyltransferase activity"/>
    <property type="evidence" value="ECO:0007669"/>
    <property type="project" value="InterPro"/>
</dbReference>
<dbReference type="AlphaFoldDB" id="A0A014P9U5"/>
<dbReference type="SUPFAM" id="SSF46785">
    <property type="entry name" value="Winged helix' DNA-binding domain"/>
    <property type="match status" value="1"/>
</dbReference>
<dbReference type="OrthoDB" id="4934557at2759"/>
<dbReference type="EMBL" id="JELW01000013">
    <property type="protein sequence ID" value="EXV00391.1"/>
    <property type="molecule type" value="Genomic_DNA"/>
</dbReference>
<evidence type="ECO:0000256" key="1">
    <source>
        <dbReference type="ARBA" id="ARBA00022603"/>
    </source>
</evidence>
<gene>
    <name evidence="6" type="ORF">X797_006451</name>
</gene>
<dbReference type="PROSITE" id="PS51683">
    <property type="entry name" value="SAM_OMT_II"/>
    <property type="match status" value="1"/>
</dbReference>
<name>A0A014P9U5_9HYPO</name>
<dbReference type="HOGENOM" id="CLU_005533_1_4_1"/>
<proteinExistence type="predicted"/>
<evidence type="ECO:0000313" key="6">
    <source>
        <dbReference type="EMBL" id="EXV00391.1"/>
    </source>
</evidence>
<evidence type="ECO:0000313" key="7">
    <source>
        <dbReference type="Proteomes" id="UP000030151"/>
    </source>
</evidence>
<sequence length="421" mass="46745">MDSSQSMPRLIQLATTINLSVAKIQQVLDSQQAPSPSFDEDSPPLPANIREAQDVVLDATAELHDLLTDPLNLMHQSARGDKTACLQTIARFDIASLVPPGGQISFKELASQTPLTEQMMGRIIRHAVTMRVFREPECGFVAHTRASRMLASPEMRDWIRAGTEELGPAGHKLAEALEKWPGSQEPNETGFSLANNTTGSIYDVISEYPQRAVRFANAMKVMTSKPEFDACYGTDFYDWASLGTARVVDVGGGNGHFALTLAKRYLLLDIVVQDMAKVVENATSGDLRERVRFMAHNLFDAQTIPADVFFFRWIFHNWSDRYCIQILRAQLPALKKGARLVVQESFMPARGSVSQCKERDLRAMDLEMAYTFNSRERTLADWKALFREADPGFVFKSAIEPKGSAMGILEFEWAGAGGSAT</sequence>
<dbReference type="InterPro" id="IPR029063">
    <property type="entry name" value="SAM-dependent_MTases_sf"/>
</dbReference>
<dbReference type="PANTHER" id="PTHR43712">
    <property type="entry name" value="PUTATIVE (AFU_ORTHOLOGUE AFUA_4G14580)-RELATED"/>
    <property type="match status" value="1"/>
</dbReference>
<evidence type="ECO:0000259" key="5">
    <source>
        <dbReference type="Pfam" id="PF08100"/>
    </source>
</evidence>
<dbReference type="InterPro" id="IPR036388">
    <property type="entry name" value="WH-like_DNA-bd_sf"/>
</dbReference>
<keyword evidence="3" id="KW-0949">S-adenosyl-L-methionine</keyword>
<dbReference type="PANTHER" id="PTHR43712:SF12">
    <property type="entry name" value="STERIGMATOCYSTIN 8-O-METHYLTRANSFERASE"/>
    <property type="match status" value="1"/>
</dbReference>
<dbReference type="Pfam" id="PF00891">
    <property type="entry name" value="Methyltransf_2"/>
    <property type="match status" value="1"/>
</dbReference>
<feature type="domain" description="O-methyltransferase C-terminal" evidence="4">
    <location>
        <begin position="243"/>
        <end position="389"/>
    </location>
</feature>
<dbReference type="InterPro" id="IPR001077">
    <property type="entry name" value="COMT_C"/>
</dbReference>
<dbReference type="GO" id="GO:0032259">
    <property type="term" value="P:methylation"/>
    <property type="evidence" value="ECO:0007669"/>
    <property type="project" value="UniProtKB-KW"/>
</dbReference>
<keyword evidence="1 6" id="KW-0489">Methyltransferase</keyword>
<dbReference type="InterPro" id="IPR012967">
    <property type="entry name" value="COMT_dimerisation"/>
</dbReference>
<dbReference type="Proteomes" id="UP000030151">
    <property type="component" value="Unassembled WGS sequence"/>
</dbReference>
<dbReference type="SUPFAM" id="SSF53335">
    <property type="entry name" value="S-adenosyl-L-methionine-dependent methyltransferases"/>
    <property type="match status" value="1"/>
</dbReference>
<evidence type="ECO:0000256" key="2">
    <source>
        <dbReference type="ARBA" id="ARBA00022679"/>
    </source>
</evidence>
<evidence type="ECO:0000259" key="4">
    <source>
        <dbReference type="Pfam" id="PF00891"/>
    </source>
</evidence>
<dbReference type="Gene3D" id="3.40.50.150">
    <property type="entry name" value="Vaccinia Virus protein VP39"/>
    <property type="match status" value="1"/>
</dbReference>
<comment type="caution">
    <text evidence="6">The sequence shown here is derived from an EMBL/GenBank/DDBJ whole genome shotgun (WGS) entry which is preliminary data.</text>
</comment>
<dbReference type="InterPro" id="IPR036390">
    <property type="entry name" value="WH_DNA-bd_sf"/>
</dbReference>
<dbReference type="eggNOG" id="KOG3178">
    <property type="taxonomic scope" value="Eukaryota"/>
</dbReference>
<keyword evidence="2 6" id="KW-0808">Transferase</keyword>
<reference evidence="6 7" key="1">
    <citation type="submission" date="2014-02" db="EMBL/GenBank/DDBJ databases">
        <title>The genome sequence of the entomopathogenic fungus Metarhizium robertsii ARSEF 2575.</title>
        <authorList>
            <person name="Giuliano Garisto Donzelli B."/>
            <person name="Roe B.A."/>
            <person name="Macmil S.L."/>
            <person name="Krasnoff S.B."/>
            <person name="Gibson D.M."/>
        </authorList>
    </citation>
    <scope>NUCLEOTIDE SEQUENCE [LARGE SCALE GENOMIC DNA]</scope>
    <source>
        <strain evidence="6 7">ARSEF 2575</strain>
    </source>
</reference>
<protein>
    <submittedName>
        <fullName evidence="6">S-adenosylmethionine-dependent methyltransferase family protein</fullName>
    </submittedName>
</protein>
<organism evidence="6 7">
    <name type="scientific">Metarhizium robertsii</name>
    <dbReference type="NCBI Taxonomy" id="568076"/>
    <lineage>
        <taxon>Eukaryota</taxon>
        <taxon>Fungi</taxon>
        <taxon>Dikarya</taxon>
        <taxon>Ascomycota</taxon>
        <taxon>Pezizomycotina</taxon>
        <taxon>Sordariomycetes</taxon>
        <taxon>Hypocreomycetidae</taxon>
        <taxon>Hypocreales</taxon>
        <taxon>Clavicipitaceae</taxon>
        <taxon>Metarhizium</taxon>
    </lineage>
</organism>
<evidence type="ECO:0000256" key="3">
    <source>
        <dbReference type="ARBA" id="ARBA00022691"/>
    </source>
</evidence>
<dbReference type="Pfam" id="PF08100">
    <property type="entry name" value="Dimerisation"/>
    <property type="match status" value="1"/>
</dbReference>
<feature type="domain" description="O-methyltransferase dimerisation" evidence="5">
    <location>
        <begin position="83"/>
        <end position="151"/>
    </location>
</feature>
<dbReference type="Gene3D" id="1.10.10.10">
    <property type="entry name" value="Winged helix-like DNA-binding domain superfamily/Winged helix DNA-binding domain"/>
    <property type="match status" value="1"/>
</dbReference>
<accession>A0A014P9U5</accession>
<dbReference type="InterPro" id="IPR016461">
    <property type="entry name" value="COMT-like"/>
</dbReference>
<dbReference type="CDD" id="cd02440">
    <property type="entry name" value="AdoMet_MTases"/>
    <property type="match status" value="1"/>
</dbReference>